<reference evidence="1" key="1">
    <citation type="submission" date="2008-01" db="EMBL/GenBank/DDBJ databases">
        <title>Complete sequence of plasmid2 pCAUL02 of Caulobacter sp. K31.</title>
        <authorList>
            <consortium name="US DOE Joint Genome Institute"/>
            <person name="Copeland A."/>
            <person name="Lucas S."/>
            <person name="Lapidus A."/>
            <person name="Barry K."/>
            <person name="Glavina del Rio T."/>
            <person name="Dalin E."/>
            <person name="Tice H."/>
            <person name="Pitluck S."/>
            <person name="Bruce D."/>
            <person name="Goodwin L."/>
            <person name="Thompson L.S."/>
            <person name="Brettin T."/>
            <person name="Detter J.C."/>
            <person name="Han C."/>
            <person name="Schmutz J."/>
            <person name="Larimer F."/>
            <person name="Land M."/>
            <person name="Hauser L."/>
            <person name="Kyrpides N."/>
            <person name="Kim E."/>
            <person name="Stephens C."/>
            <person name="Richardson P."/>
        </authorList>
    </citation>
    <scope>NUCLEOTIDE SEQUENCE [LARGE SCALE GENOMIC DNA]</scope>
    <source>
        <strain evidence="1">K31</strain>
        <plasmid evidence="1">pCAUL02</plasmid>
    </source>
</reference>
<dbReference type="OrthoDB" id="7432864at2"/>
<dbReference type="HOGENOM" id="CLU_126566_0_0_5"/>
<evidence type="ECO:0008006" key="2">
    <source>
        <dbReference type="Google" id="ProtNLM"/>
    </source>
</evidence>
<evidence type="ECO:0000313" key="1">
    <source>
        <dbReference type="EMBL" id="ABZ74472.1"/>
    </source>
</evidence>
<name>B0T9S3_CAUSK</name>
<dbReference type="AlphaFoldDB" id="B0T9S3"/>
<protein>
    <recommendedName>
        <fullName evidence="2">Growth inhibitor PemK</fullName>
    </recommendedName>
</protein>
<keyword evidence="1" id="KW-0614">Plasmid</keyword>
<sequence length="126" mass="14276">MAIPDPEPGLVVQFNYLWSSEYDRGRQEARYPRSFAVVLSYRRTADGATIALLAPITHSEPRDGDRAIEIPLAVKRQLGLDDQRSWVMVDEVNETAWPGYDLHQTSRANMPMASFHPACFGGSRRR</sequence>
<dbReference type="EMBL" id="CP000929">
    <property type="protein sequence ID" value="ABZ74472.1"/>
    <property type="molecule type" value="Genomic_DNA"/>
</dbReference>
<proteinExistence type="predicted"/>
<gene>
    <name evidence="1" type="ordered locus">Caul_5353</name>
</gene>
<accession>B0T9S3</accession>
<dbReference type="KEGG" id="cak:Caul_5353"/>
<organism evidence="1">
    <name type="scientific">Caulobacter sp. (strain K31)</name>
    <dbReference type="NCBI Taxonomy" id="366602"/>
    <lineage>
        <taxon>Bacteria</taxon>
        <taxon>Pseudomonadati</taxon>
        <taxon>Pseudomonadota</taxon>
        <taxon>Alphaproteobacteria</taxon>
        <taxon>Caulobacterales</taxon>
        <taxon>Caulobacteraceae</taxon>
        <taxon>Caulobacter</taxon>
    </lineage>
</organism>
<geneLocation type="plasmid" evidence="1">
    <name>pCAUL02</name>
</geneLocation>